<reference evidence="2 3" key="1">
    <citation type="journal article" date="2007" name="Int. J. Syst. Evol. Microbiol.">
        <title>Paenibacillus ginsengarvi sp. nov., isolated from soil from ginseng cultivation.</title>
        <authorList>
            <person name="Yoon M.H."/>
            <person name="Ten L.N."/>
            <person name="Im W.T."/>
        </authorList>
    </citation>
    <scope>NUCLEOTIDE SEQUENCE [LARGE SCALE GENOMIC DNA]</scope>
    <source>
        <strain evidence="2 3">KCTC 13059</strain>
    </source>
</reference>
<evidence type="ECO:0000313" key="2">
    <source>
        <dbReference type="EMBL" id="RKN74989.1"/>
    </source>
</evidence>
<accession>A0A3B0BRZ3</accession>
<keyword evidence="1" id="KW-1133">Transmembrane helix</keyword>
<feature type="transmembrane region" description="Helical" evidence="1">
    <location>
        <begin position="108"/>
        <end position="130"/>
    </location>
</feature>
<name>A0A3B0BRZ3_9BACL</name>
<comment type="caution">
    <text evidence="2">The sequence shown here is derived from an EMBL/GenBank/DDBJ whole genome shotgun (WGS) entry which is preliminary data.</text>
</comment>
<organism evidence="2 3">
    <name type="scientific">Paenibacillus ginsengarvi</name>
    <dbReference type="NCBI Taxonomy" id="400777"/>
    <lineage>
        <taxon>Bacteria</taxon>
        <taxon>Bacillati</taxon>
        <taxon>Bacillota</taxon>
        <taxon>Bacilli</taxon>
        <taxon>Bacillales</taxon>
        <taxon>Paenibacillaceae</taxon>
        <taxon>Paenibacillus</taxon>
    </lineage>
</organism>
<gene>
    <name evidence="2" type="ORF">D7M11_25970</name>
</gene>
<feature type="transmembrane region" description="Helical" evidence="1">
    <location>
        <begin position="40"/>
        <end position="63"/>
    </location>
</feature>
<feature type="transmembrane region" description="Helical" evidence="1">
    <location>
        <begin position="150"/>
        <end position="172"/>
    </location>
</feature>
<dbReference type="RefSeq" id="WP_120750185.1">
    <property type="nucleotide sequence ID" value="NZ_RBAH01000023.1"/>
</dbReference>
<dbReference type="OrthoDB" id="2624699at2"/>
<dbReference type="EMBL" id="RBAH01000023">
    <property type="protein sequence ID" value="RKN74989.1"/>
    <property type="molecule type" value="Genomic_DNA"/>
</dbReference>
<evidence type="ECO:0000313" key="3">
    <source>
        <dbReference type="Proteomes" id="UP000282311"/>
    </source>
</evidence>
<sequence>MGKWTPFLILLIPVIILLFTDFDRNFSSEQYDALKDQVELISWIFAGIVSIAGFFGLFISFTFENKLLTASKELKQYYRPYALNTNDLRLFLSNYQQLTAGDKLLKNIFGIFLFVSCSSILVWGTAVGFYTKYKVSFKLDFSIESLLVFGIYLLFFLLGGILIYVTIAINFIRHQRDPLEKGYMPDIKSICDINYLSNKAEVDIDELLFKLSPSLEFYKNPPDDKPKYEAYFHLPIKMDNFRFTMKLISNTEGKEITLRCFGVFNKMDIIGEKVTPILDNNLSERYYNALKNNTVSGEMKLYNLDNKVISRYSLIRSNETSQSYKFILDKVIRYPEKIDIDKGLLLKSLNNQVEYRIECDEIV</sequence>
<keyword evidence="3" id="KW-1185">Reference proteome</keyword>
<dbReference type="AlphaFoldDB" id="A0A3B0BRZ3"/>
<dbReference type="Proteomes" id="UP000282311">
    <property type="component" value="Unassembled WGS sequence"/>
</dbReference>
<protein>
    <submittedName>
        <fullName evidence="2">Uncharacterized protein</fullName>
    </submittedName>
</protein>
<keyword evidence="1" id="KW-0812">Transmembrane</keyword>
<proteinExistence type="predicted"/>
<keyword evidence="1" id="KW-0472">Membrane</keyword>
<evidence type="ECO:0000256" key="1">
    <source>
        <dbReference type="SAM" id="Phobius"/>
    </source>
</evidence>